<organism evidence="5 6">
    <name type="scientific">Pseudomonas cremoris</name>
    <dbReference type="NCBI Taxonomy" id="2724178"/>
    <lineage>
        <taxon>Bacteria</taxon>
        <taxon>Pseudomonadati</taxon>
        <taxon>Pseudomonadota</taxon>
        <taxon>Gammaproteobacteria</taxon>
        <taxon>Pseudomonadales</taxon>
        <taxon>Pseudomonadaceae</taxon>
        <taxon>Pseudomonas</taxon>
    </lineage>
</organism>
<reference evidence="5 6" key="1">
    <citation type="submission" date="2020-04" db="EMBL/GenBank/DDBJ databases">
        <title>Pseudomonas crami sp. nov., a novel proteolytic bacterial species isolated from cream.</title>
        <authorList>
            <person name="Hofmann K."/>
            <person name="Woller A."/>
            <person name="Huptas C."/>
            <person name="Wenning M."/>
            <person name="Scherer S."/>
            <person name="Doll E.V."/>
        </authorList>
    </citation>
    <scope>NUCLEOTIDE SEQUENCE [LARGE SCALE GENOMIC DNA]</scope>
    <source>
        <strain evidence="5 6">WS 5096</strain>
    </source>
</reference>
<dbReference type="Gene3D" id="3.40.50.300">
    <property type="entry name" value="P-loop containing nucleotide triphosphate hydrolases"/>
    <property type="match status" value="1"/>
</dbReference>
<evidence type="ECO:0000259" key="4">
    <source>
        <dbReference type="Pfam" id="PF00437"/>
    </source>
</evidence>
<dbReference type="PANTHER" id="PTHR30258">
    <property type="entry name" value="TYPE II SECRETION SYSTEM PROTEIN GSPE-RELATED"/>
    <property type="match status" value="1"/>
</dbReference>
<dbReference type="SUPFAM" id="SSF52540">
    <property type="entry name" value="P-loop containing nucleoside triphosphate hydrolases"/>
    <property type="match status" value="1"/>
</dbReference>
<dbReference type="Pfam" id="PF00437">
    <property type="entry name" value="T2SSE"/>
    <property type="match status" value="1"/>
</dbReference>
<dbReference type="PANTHER" id="PTHR30258:SF3">
    <property type="entry name" value="SLL1921 PROTEIN"/>
    <property type="match status" value="1"/>
</dbReference>
<protein>
    <submittedName>
        <fullName evidence="5">Flp pilus assembly complex ATPase component TadA</fullName>
    </submittedName>
</protein>
<keyword evidence="2" id="KW-0547">Nucleotide-binding</keyword>
<evidence type="ECO:0000256" key="2">
    <source>
        <dbReference type="ARBA" id="ARBA00022741"/>
    </source>
</evidence>
<dbReference type="InterPro" id="IPR001482">
    <property type="entry name" value="T2SS/T4SS_dom"/>
</dbReference>
<accession>A0ABR6THL6</accession>
<dbReference type="Gene3D" id="3.30.450.90">
    <property type="match status" value="1"/>
</dbReference>
<proteinExistence type="inferred from homology"/>
<evidence type="ECO:0000256" key="1">
    <source>
        <dbReference type="ARBA" id="ARBA00006611"/>
    </source>
</evidence>
<comment type="similarity">
    <text evidence="1">Belongs to the GSP E family.</text>
</comment>
<evidence type="ECO:0000313" key="5">
    <source>
        <dbReference type="EMBL" id="MBC2385270.1"/>
    </source>
</evidence>
<dbReference type="InterPro" id="IPR027417">
    <property type="entry name" value="P-loop_NTPase"/>
</dbReference>
<keyword evidence="6" id="KW-1185">Reference proteome</keyword>
<evidence type="ECO:0000313" key="6">
    <source>
        <dbReference type="Proteomes" id="UP000534677"/>
    </source>
</evidence>
<evidence type="ECO:0000256" key="3">
    <source>
        <dbReference type="ARBA" id="ARBA00022840"/>
    </source>
</evidence>
<feature type="domain" description="Bacterial type II secretion system protein E" evidence="4">
    <location>
        <begin position="113"/>
        <end position="461"/>
    </location>
</feature>
<name>A0ABR6THL6_9PSED</name>
<keyword evidence="3" id="KW-0067">ATP-binding</keyword>
<gene>
    <name evidence="5" type="primary">tadA</name>
    <name evidence="5" type="ORF">HF209_30410</name>
</gene>
<comment type="caution">
    <text evidence="5">The sequence shown here is derived from an EMBL/GenBank/DDBJ whole genome shotgun (WGS) entry which is preliminary data.</text>
</comment>
<dbReference type="RefSeq" id="WP_185710724.1">
    <property type="nucleotide sequence ID" value="NZ_JAAXCZ010000026.1"/>
</dbReference>
<dbReference type="EMBL" id="JAAXCZ010000026">
    <property type="protein sequence ID" value="MBC2385270.1"/>
    <property type="molecule type" value="Genomic_DNA"/>
</dbReference>
<dbReference type="Proteomes" id="UP000534677">
    <property type="component" value="Unassembled WGS sequence"/>
</dbReference>
<sequence length="514" mass="56689">MTAQQNTLPALIPVIAASTLSGPGEKWEVTPELRQILCLTDDHTLHIVDGYAADPFVLGYMERLKRAGFTHQTNYVSPEHLKSLYRGTATASNGDRNYQVYSGRDTSDTSARQQQVVEILRNATQAGASDIHIFATPNGHVLRQRVHGELETVHSFAGSDGLKLLSTIYGSMSESTDTSYRPDDTQGGRLRSSFVTECGLFGSRIETRPSLHGPWMAMRLLYDSGKIITLDDMGYLDEQIAIFTRFIHRTDGMVLLTGTTGAGKSTTIQTLLNMLLAAMKGINLVTVEDPIEYKIIGAQQTPLKETWAEAITNLMRLDPDVIMSGEIRDIMSAVAAFQATLTGHGFWSTLHVNSATASLQRLTDLGVDRNLLLDPSLVKGLVNQSLTRVLCDHCKTPYLKSLDRVSADLRHRVETRCIPEQVFVKGEGCAHCNHRGVTGRTAIAEIVQPDLAFMRMFRERGKADAQAFWVNEQGGITKNAHLLRRINEGRVDPFMGERDVCALDEDVMTVGAKA</sequence>